<organism evidence="2 4">
    <name type="scientific">Aminobacter carboxidus</name>
    <dbReference type="NCBI Taxonomy" id="376165"/>
    <lineage>
        <taxon>Bacteria</taxon>
        <taxon>Pseudomonadati</taxon>
        <taxon>Pseudomonadota</taxon>
        <taxon>Alphaproteobacteria</taxon>
        <taxon>Hyphomicrobiales</taxon>
        <taxon>Phyllobacteriaceae</taxon>
        <taxon>Aminobacter</taxon>
    </lineage>
</organism>
<keyword evidence="2" id="KW-0456">Lyase</keyword>
<evidence type="ECO:0000313" key="2">
    <source>
        <dbReference type="EMBL" id="MBB6464725.1"/>
    </source>
</evidence>
<evidence type="ECO:0000313" key="4">
    <source>
        <dbReference type="Proteomes" id="UP000532373"/>
    </source>
</evidence>
<keyword evidence="5" id="KW-1185">Reference proteome</keyword>
<dbReference type="InterPro" id="IPR029068">
    <property type="entry name" value="Glyas_Bleomycin-R_OHBP_Dase"/>
</dbReference>
<dbReference type="SUPFAM" id="SSF54593">
    <property type="entry name" value="Glyoxalase/Bleomycin resistance protein/Dihydroxybiphenyl dioxygenase"/>
    <property type="match status" value="1"/>
</dbReference>
<dbReference type="Gene3D" id="3.10.180.10">
    <property type="entry name" value="2,3-Dihydroxybiphenyl 1,2-Dioxygenase, domain 1"/>
    <property type="match status" value="1"/>
</dbReference>
<gene>
    <name evidence="2" type="ORF">HNQ96_000572</name>
    <name evidence="3" type="ORF">IHE39_21000</name>
</gene>
<dbReference type="RefSeq" id="WP_184767290.1">
    <property type="nucleotide sequence ID" value="NZ_JACHGI010000001.1"/>
</dbReference>
<dbReference type="InterPro" id="IPR058997">
    <property type="entry name" value="YycE-like_C"/>
</dbReference>
<dbReference type="Proteomes" id="UP000532373">
    <property type="component" value="Unassembled WGS sequence"/>
</dbReference>
<accession>A0A8E2BCG4</accession>
<dbReference type="EMBL" id="JACHGI010000001">
    <property type="protein sequence ID" value="MBB6464725.1"/>
    <property type="molecule type" value="Genomic_DNA"/>
</dbReference>
<comment type="caution">
    <text evidence="2">The sequence shown here is derived from an EMBL/GenBank/DDBJ whole genome shotgun (WGS) entry which is preliminary data.</text>
</comment>
<dbReference type="CDD" id="cd06587">
    <property type="entry name" value="VOC"/>
    <property type="match status" value="1"/>
</dbReference>
<dbReference type="GO" id="GO:0016829">
    <property type="term" value="F:lyase activity"/>
    <property type="evidence" value="ECO:0007669"/>
    <property type="project" value="UniProtKB-KW"/>
</dbReference>
<dbReference type="Proteomes" id="UP000598227">
    <property type="component" value="Unassembled WGS sequence"/>
</dbReference>
<proteinExistence type="predicted"/>
<dbReference type="InterPro" id="IPR058998">
    <property type="entry name" value="YycE-like_N"/>
</dbReference>
<evidence type="ECO:0000313" key="5">
    <source>
        <dbReference type="Proteomes" id="UP000598227"/>
    </source>
</evidence>
<dbReference type="Pfam" id="PF22659">
    <property type="entry name" value="YycE-like_C"/>
    <property type="match status" value="1"/>
</dbReference>
<protein>
    <submittedName>
        <fullName evidence="2">Catechol 2,3-dioxygenase-like lactoylglutathione lyase family enzyme</fullName>
    </submittedName>
    <submittedName>
        <fullName evidence="3">VOC family protein</fullName>
    </submittedName>
</protein>
<reference evidence="3 5" key="2">
    <citation type="submission" date="2020-09" db="EMBL/GenBank/DDBJ databases">
        <title>Draft Genome Sequence of Aminobacter carboxidus type strain DSM 1086, a soil Gram-negative carboxydobacterium.</title>
        <authorList>
            <person name="Turrini P."/>
            <person name="Tescari M."/>
            <person name="Artuso I."/>
            <person name="Lugli G.A."/>
            <person name="Frangipani E."/>
            <person name="Ventura M."/>
            <person name="Visca P."/>
        </authorList>
    </citation>
    <scope>NUCLEOTIDE SEQUENCE [LARGE SCALE GENOMIC DNA]</scope>
    <source>
        <strain evidence="3 5">DSM 1086</strain>
    </source>
</reference>
<dbReference type="EMBL" id="JACZEP010000007">
    <property type="protein sequence ID" value="MBE1206779.1"/>
    <property type="molecule type" value="Genomic_DNA"/>
</dbReference>
<dbReference type="PROSITE" id="PS51819">
    <property type="entry name" value="VOC"/>
    <property type="match status" value="1"/>
</dbReference>
<evidence type="ECO:0000259" key="1">
    <source>
        <dbReference type="PROSITE" id="PS51819"/>
    </source>
</evidence>
<sequence>MKQNVVLRVARPTNDLEAILRFYRDGLGLDELARFENHDGFDGVMLGKPDEAHHFEFTRADGHDAGRAPTQDNLVVFYLPDTDDWQAAIARMKAHGYQPVLSFNPYWDRRGVTFEDEDGYRIVLQNAAWGVQSAEVT</sequence>
<name>A0A8E2BCG4_9HYPH</name>
<reference evidence="2 4" key="1">
    <citation type="submission" date="2020-08" db="EMBL/GenBank/DDBJ databases">
        <title>Genomic Encyclopedia of Type Strains, Phase IV (KMG-IV): sequencing the most valuable type-strain genomes for metagenomic binning, comparative biology and taxonomic classification.</title>
        <authorList>
            <person name="Goeker M."/>
        </authorList>
    </citation>
    <scope>NUCLEOTIDE SEQUENCE [LARGE SCALE GENOMIC DNA]</scope>
    <source>
        <strain evidence="2 4">DSM 17454</strain>
    </source>
</reference>
<feature type="domain" description="VOC" evidence="1">
    <location>
        <begin position="5"/>
        <end position="127"/>
    </location>
</feature>
<dbReference type="AlphaFoldDB" id="A0A8E2BCG4"/>
<dbReference type="Pfam" id="PF22658">
    <property type="entry name" value="YycE-like_N"/>
    <property type="match status" value="1"/>
</dbReference>
<dbReference type="InterPro" id="IPR037523">
    <property type="entry name" value="VOC_core"/>
</dbReference>
<evidence type="ECO:0000313" key="3">
    <source>
        <dbReference type="EMBL" id="MBE1206779.1"/>
    </source>
</evidence>